<name>K8YE06_9LEPT</name>
<organism evidence="1 2">
    <name type="scientific">Leptospira santarosai serovar Shermani str. LT 821</name>
    <dbReference type="NCBI Taxonomy" id="758847"/>
    <lineage>
        <taxon>Bacteria</taxon>
        <taxon>Pseudomonadati</taxon>
        <taxon>Spirochaetota</taxon>
        <taxon>Spirochaetia</taxon>
        <taxon>Leptospirales</taxon>
        <taxon>Leptospiraceae</taxon>
        <taxon>Leptospira</taxon>
    </lineage>
</organism>
<sequence>MKNAFYKGAQILNPKGNSLLLEKIKSQNYCSLKIKEGNFSEVHDSILESIGV</sequence>
<evidence type="ECO:0000313" key="2">
    <source>
        <dbReference type="Proteomes" id="UP000035800"/>
    </source>
</evidence>
<dbReference type="KEGG" id="lst:LSS_06375"/>
<dbReference type="PATRIC" id="fig|758847.3.peg.1339"/>
<dbReference type="AlphaFoldDB" id="K8YE06"/>
<accession>K8YE06</accession>
<proteinExistence type="predicted"/>
<protein>
    <submittedName>
        <fullName evidence="1">Uncharacterized protein</fullName>
    </submittedName>
</protein>
<gene>
    <name evidence="1" type="ORF">LSS_06375</name>
</gene>
<dbReference type="Proteomes" id="UP000035800">
    <property type="component" value="Chromosome I"/>
</dbReference>
<dbReference type="EMBL" id="CP006694">
    <property type="protein sequence ID" value="EKT87715.1"/>
    <property type="molecule type" value="Genomic_DNA"/>
</dbReference>
<evidence type="ECO:0000313" key="1">
    <source>
        <dbReference type="EMBL" id="EKT87715.1"/>
    </source>
</evidence>
<reference evidence="1 2" key="2">
    <citation type="journal article" date="2014" name="Emerg. Microbes Infect.">
        <title>Potential impact on kidney infection: a whole-genome analysis of Leptospira santarosai serovar Shermani.</title>
        <authorList>
            <person name="Chou L.F."/>
            <person name="Chen T.W."/>
            <person name="Ko Y.C."/>
            <person name="Pan M.J."/>
            <person name="Tian Y.C."/>
            <person name="Chiu C.H."/>
            <person name="Tang P."/>
            <person name="Hung C.C."/>
            <person name="Yang C.W."/>
        </authorList>
    </citation>
    <scope>NUCLEOTIDE SEQUENCE</scope>
    <source>
        <strain evidence="1 2">LT 821</strain>
    </source>
</reference>
<dbReference type="STRING" id="758847.LSS_06375"/>
<reference evidence="1 2" key="1">
    <citation type="journal article" date="2012" name="Gene">
        <title>Sequence of Leptospira santarosai serovar Shermani genome and prediction of virulence-associated genes.</title>
        <authorList>
            <person name="Chou L.F."/>
            <person name="Chen Y.T."/>
            <person name="Lu C.W."/>
            <person name="Ko Y.C."/>
            <person name="Tang C.Y."/>
            <person name="Pan M.J."/>
            <person name="Tian Y.C."/>
            <person name="Chiu C.H."/>
            <person name="Hung C.C."/>
            <person name="Yang C.W."/>
        </authorList>
    </citation>
    <scope>NUCLEOTIDE SEQUENCE [LARGE SCALE GENOMIC DNA]</scope>
    <source>
        <strain evidence="1">LT 821</strain>
    </source>
</reference>